<dbReference type="OrthoDB" id="552719at2759"/>
<feature type="region of interest" description="Disordered" evidence="1">
    <location>
        <begin position="401"/>
        <end position="424"/>
    </location>
</feature>
<keyword evidence="2" id="KW-0472">Membrane</keyword>
<feature type="compositionally biased region" description="Low complexity" evidence="1">
    <location>
        <begin position="913"/>
        <end position="929"/>
    </location>
</feature>
<feature type="compositionally biased region" description="Pro residues" evidence="1">
    <location>
        <begin position="864"/>
        <end position="874"/>
    </location>
</feature>
<feature type="compositionally biased region" description="Gly residues" evidence="1">
    <location>
        <begin position="652"/>
        <end position="662"/>
    </location>
</feature>
<feature type="compositionally biased region" description="Low complexity" evidence="1">
    <location>
        <begin position="1661"/>
        <end position="1671"/>
    </location>
</feature>
<feature type="compositionally biased region" description="Basic and acidic residues" evidence="1">
    <location>
        <begin position="670"/>
        <end position="687"/>
    </location>
</feature>
<feature type="compositionally biased region" description="Low complexity" evidence="1">
    <location>
        <begin position="401"/>
        <end position="417"/>
    </location>
</feature>
<feature type="compositionally biased region" description="Low complexity" evidence="1">
    <location>
        <begin position="2116"/>
        <end position="2131"/>
    </location>
</feature>
<feature type="compositionally biased region" description="Low complexity" evidence="1">
    <location>
        <begin position="1045"/>
        <end position="1062"/>
    </location>
</feature>
<name>A0A835TDB5_CHLIN</name>
<feature type="region of interest" description="Disordered" evidence="1">
    <location>
        <begin position="1881"/>
        <end position="1907"/>
    </location>
</feature>
<feature type="compositionally biased region" description="Pro residues" evidence="1">
    <location>
        <begin position="1734"/>
        <end position="1746"/>
    </location>
</feature>
<feature type="compositionally biased region" description="Gly residues" evidence="1">
    <location>
        <begin position="764"/>
        <end position="775"/>
    </location>
</feature>
<feature type="compositionally biased region" description="Low complexity" evidence="1">
    <location>
        <begin position="2203"/>
        <end position="2214"/>
    </location>
</feature>
<feature type="compositionally biased region" description="Low complexity" evidence="1">
    <location>
        <begin position="631"/>
        <end position="651"/>
    </location>
</feature>
<feature type="region of interest" description="Disordered" evidence="1">
    <location>
        <begin position="1433"/>
        <end position="1465"/>
    </location>
</feature>
<feature type="compositionally biased region" description="Gly residues" evidence="1">
    <location>
        <begin position="1890"/>
        <end position="1902"/>
    </location>
</feature>
<comment type="caution">
    <text evidence="3">The sequence shown here is derived from an EMBL/GenBank/DDBJ whole genome shotgun (WGS) entry which is preliminary data.</text>
</comment>
<feature type="region of interest" description="Disordered" evidence="1">
    <location>
        <begin position="2885"/>
        <end position="2930"/>
    </location>
</feature>
<feature type="region of interest" description="Disordered" evidence="1">
    <location>
        <begin position="1127"/>
        <end position="1233"/>
    </location>
</feature>
<feature type="region of interest" description="Disordered" evidence="1">
    <location>
        <begin position="2197"/>
        <end position="2243"/>
    </location>
</feature>
<feature type="region of interest" description="Disordered" evidence="1">
    <location>
        <begin position="1730"/>
        <end position="1777"/>
    </location>
</feature>
<proteinExistence type="predicted"/>
<feature type="transmembrane region" description="Helical" evidence="2">
    <location>
        <begin position="3072"/>
        <end position="3095"/>
    </location>
</feature>
<organism evidence="3 4">
    <name type="scientific">Chlamydomonas incerta</name>
    <dbReference type="NCBI Taxonomy" id="51695"/>
    <lineage>
        <taxon>Eukaryota</taxon>
        <taxon>Viridiplantae</taxon>
        <taxon>Chlorophyta</taxon>
        <taxon>core chlorophytes</taxon>
        <taxon>Chlorophyceae</taxon>
        <taxon>CS clade</taxon>
        <taxon>Chlamydomonadales</taxon>
        <taxon>Chlamydomonadaceae</taxon>
        <taxon>Chlamydomonas</taxon>
    </lineage>
</organism>
<feature type="region of interest" description="Disordered" evidence="1">
    <location>
        <begin position="900"/>
        <end position="929"/>
    </location>
</feature>
<keyword evidence="4" id="KW-1185">Reference proteome</keyword>
<feature type="compositionally biased region" description="Basic residues" evidence="1">
    <location>
        <begin position="2097"/>
        <end position="2115"/>
    </location>
</feature>
<protein>
    <submittedName>
        <fullName evidence="3">Uncharacterized protein</fullName>
    </submittedName>
</protein>
<feature type="region of interest" description="Disordered" evidence="1">
    <location>
        <begin position="1653"/>
        <end position="1708"/>
    </location>
</feature>
<gene>
    <name evidence="3" type="ORF">HXX76_007040</name>
</gene>
<evidence type="ECO:0000313" key="4">
    <source>
        <dbReference type="Proteomes" id="UP000650467"/>
    </source>
</evidence>
<feature type="region of interest" description="Disordered" evidence="1">
    <location>
        <begin position="522"/>
        <end position="566"/>
    </location>
</feature>
<feature type="compositionally biased region" description="Gly residues" evidence="1">
    <location>
        <begin position="1672"/>
        <end position="1683"/>
    </location>
</feature>
<feature type="region of interest" description="Disordered" evidence="1">
    <location>
        <begin position="1008"/>
        <end position="1070"/>
    </location>
</feature>
<dbReference type="EMBL" id="JAEHOC010000014">
    <property type="protein sequence ID" value="KAG2435845.1"/>
    <property type="molecule type" value="Genomic_DNA"/>
</dbReference>
<feature type="region of interest" description="Disordered" evidence="1">
    <location>
        <begin position="296"/>
        <end position="344"/>
    </location>
</feature>
<feature type="compositionally biased region" description="Low complexity" evidence="1">
    <location>
        <begin position="554"/>
        <end position="566"/>
    </location>
</feature>
<dbReference type="Proteomes" id="UP000650467">
    <property type="component" value="Unassembled WGS sequence"/>
</dbReference>
<keyword evidence="2" id="KW-1133">Transmembrane helix</keyword>
<feature type="region of interest" description="Disordered" evidence="1">
    <location>
        <begin position="845"/>
        <end position="880"/>
    </location>
</feature>
<feature type="compositionally biased region" description="Polar residues" evidence="1">
    <location>
        <begin position="1221"/>
        <end position="1233"/>
    </location>
</feature>
<evidence type="ECO:0000313" key="3">
    <source>
        <dbReference type="EMBL" id="KAG2435845.1"/>
    </source>
</evidence>
<reference evidence="3" key="1">
    <citation type="journal article" date="2020" name="bioRxiv">
        <title>Comparative genomics of Chlamydomonas.</title>
        <authorList>
            <person name="Craig R.J."/>
            <person name="Hasan A.R."/>
            <person name="Ness R.W."/>
            <person name="Keightley P.D."/>
        </authorList>
    </citation>
    <scope>NUCLEOTIDE SEQUENCE</scope>
    <source>
        <strain evidence="3">SAG 7.73</strain>
    </source>
</reference>
<sequence length="3104" mass="301918">MPFQSSCGDDAEAGGFGGPDTAQFAAAAGKQSEGCAALQSPTEACVSLRGWRSFTGSSATPPYARGELQRQAGSLRQISMKFPDLEPDDLPHDFLEAFAARLAAISYGQLFIGAGAARRGCVIIVLDVIGPWQPQATLAAASAAASLAAGAGADAGGLGASAAHVLPPPLAALLAALPVQRQPGMRVVFRQPPATQAAAAAAAGAGAAAGAAAQERVLREAGVVVEWAGPEQGWRVLPAAAVPALPAGAYAPPDMPPAAAAADAGGQLLPVSQQLGANTGEGSQWLPLEGSLSLRCGPLPRPGPADSPAAPVTNPQHGLTSAPNARQQPPRPPAQCPSALQHPNIPPCALPTSLMIPTSGGGGESAAAAAGTAAAAAAATHSGQLRGGSYQCMDTRVAGATSTGGAAASPSPPSSGGDLARHSPPAHILCSLRGMSGGAAAAYRSKGSEAGGVGGRWPLQSAAGACDAVESTAAGRVRSAGGAVGVAPVKQLFAQHRAKSFGGSGTTAAVLVGGLGSSVHARGSGTASHIPSGGSTITSTGSTRMLGVKPSRTAGSVDSGSGSGGSSAAAAVAVAAAVAAAAAAGGLFRRRARSASVPYGHPNGVRALLETHHEHGEEPPSPPRRKRADTPGPQSGPAASGQSQAPAAANGADGGRAAGHGGASRNNTRYGDDFDTKTSDTAVRDVTRSTAPPPAAHATSFVASSGTTVALALNARPAAAHAAGTAQSQGGRMEWGHTVSGGVVEVRGAPPGLRWSGAAPATAPGGGGGSGGQGGAQAAAPGAAAPAVALDAARPALARTRSYMRPRALAAAMAPAADAAVTAAAAVGAGSGFFSSGLHPGSQAFSAAQSQSLSHGPGRHLAAPPQPQPQPQPSQPGSSMASRLEWGAVNTDLDLLWSSPRPWAVGGTPAPGPRRGPLQPGAAAGGQRLTPYVSSGSAAAAMAAATALVASQGAPQRQRSAARHLPVTAAGGAGAGAAQDLASSASNVPTQALDTGFTEACAWLMQTQRPTPPQPHSQSHTAQKPQLQQSFKQQQARPPPPPPQQQLRKSPLRQLQQQQRPARPLRPEQALREAQRMRLLWRGGSGEAPARVPSSHSAGSDDADLLVLDEALASLVAEYQHPHTESVADAAGGGAHTAPSAAEQGGAAAGGAAGATAAAAPHRQQPPARNTRPQLRLQEASEGEPELEQLLLGGPGEPQAVTPEAGSLQQASEAPRPATRAPSTTAVSASERATTSWVDGMSITAVAAGTAAAAAAAPGAATASSGINSGSGTGGLTSSAVAVAPLGFAAAAAAAVTASQSSGGPGTGAGAVVDTSMSIAAAVGASGLMSLSQPAAPFLKVRHPPAAAADAPSSASTAALTSDADALDTAGSAAGAAAAAPDGDGCGAAAAAAAAAQPRRSPSGVVLDRAEDCPPVQVPVQAAAAAAAAAAGTAGEEAPPGSARIGSGTGSGKRPGGEPPGAHFSGQYQTYGASAYCDSFWATTIPEATGEGSLESSGGHQANTRTSAAAAADATAAAAVAVAAAAAASAVARAKGASEGGAVAMAAAAAGRGAAGPPEGTAVRVGGGGRVLRALSSGLEDADNDAGGLDAVDLDAEDAAEDAEEGAELGGLLSRVSSGTIRRVAMEAMEGNWLGGSDGEQARVDDEFVAAAEGGSLAGPSSSVDSRSSGRWGAGRGGRGWSGRGPPPPSGHVTSAEDAWGTSGGGTAGRAVDQLAPAAIFAALPDAAAAPLQPLSPPGPVQPRQPPRQQQQPTLSQPAYRPSPSQPQRRASYRLRRSTASYGAAADLSAMAQAVAAATGLDSVMIFTDADTWAHSPWDDSAAVAAAAGAAGGAAGEAAVAAAILAMGPPTLEPAALVPPPTPMSCVSLTVHGLPPTWAAAPPPTSGADLGAGGGGGGGGAGPSAWRRSSALSTMSAAAGAGAAGGGGGGGAAANAAAVTSVGGAGGSYWGMLTTFVSPPGDEVAAAAAAAAAANGASPAAGGSGGGADGAGGGLLVAVRCAGRYLPVQWTWRHQRAGAAAEADGGAGGGGAAVSPALELSVSGLMGQGLLVVEVWYGGVYYASLPAVVTYDPRLVDDLLGRHAAAAGTSISTGSSRHPRHHAEHAHGSRARQHRGGAAAEPGRAGADAAPRVPVPDDVVYDLGIWLQYVASTAPLSRREAVAAVASAAAAGAAGGAAAFAAPPAGVAQMMDEGFGRRRAHQHASPATAASTAEARMHGSTPTPPADGHTRALDAPAPAPAPRRTLMDTAATFHLGGPQTTTQARGGAAAAAAAATAGDAQDARMRGASAGGYGPLPAAASPPVDGARPGSDASLLHVPMHVHDEQDPDPMMHVLQPSDVLRYTTAAPGAGGLEPWLPRSGDTTTMGSSQIFSSSSVTAFTARARTAAPLLPPAPVFAPPTSGPLGAVAAAAEATAVTADLPTSPVATTVVASATNVAMSVPADFEAAFAATAASNAGSRFPSEGTAFSTAGLQSHRPLLHVPGAAPAAAAGGPRATAAATIAALAEPLAALAPSGGSGGADDGRGLGAIGTTTTAIDATSSSMLDSAPQSRRRICHDSAVDMTVPILPGSVDMSAAVATLQRGPAYGQQMQELAVGLLAWLVFAGRPVAAAVVLRGLMGHRALRFTEVAEEVRRLGTATGGAAARGAGGGGIPGMGGGVGPGGGGGGGEFAAAGYGGMGLLHLAIHSGRREMIDAVVGWSAALSPVSQAAGGSNNSNGSHNANGVSSRTVGMSAVAAAGLAAARPYAAAGLPASEWCELCAAGVGPLHLAAALVMPAAAVAVGAAPDGGGSRGAAAPPPAPAAVAAVQGAGAAAPGPEGVDAAGLDTLVWLLSSFPETRALWGSARDAYGTTPGAILSYYLRSLPPASADAVRHALVPLVGPEPTWSPPSPPLPSPPPHHAAPGAYEMRGHGHHQQQQQQQGHGQRDSQHLQLVPEDAAAAELQPAWARRLFQEPPQVAGGTARQPEATPIAVREVAGGEADESGVAGVYAAARAVAGEAAELGAVPAALRLARIARLLTALAAATLREPHAPPAGAPGATTRADEVSVDAIRVALGLEVQLLLRGLLLQLVADPAPVMLVAMALLAMLVVRVWDVLSPPGRQ</sequence>
<evidence type="ECO:0000256" key="1">
    <source>
        <dbReference type="SAM" id="MobiDB-lite"/>
    </source>
</evidence>
<feature type="compositionally biased region" description="Low complexity" evidence="1">
    <location>
        <begin position="1023"/>
        <end position="1036"/>
    </location>
</feature>
<keyword evidence="2" id="KW-0812">Transmembrane</keyword>
<accession>A0A835TDB5</accession>
<feature type="region of interest" description="Disordered" evidence="1">
    <location>
        <begin position="613"/>
        <end position="698"/>
    </location>
</feature>
<feature type="compositionally biased region" description="Pro residues" evidence="1">
    <location>
        <begin position="2886"/>
        <end position="2901"/>
    </location>
</feature>
<feature type="compositionally biased region" description="Low complexity" evidence="1">
    <location>
        <begin position="1747"/>
        <end position="1759"/>
    </location>
</feature>
<evidence type="ECO:0000256" key="2">
    <source>
        <dbReference type="SAM" id="Phobius"/>
    </source>
</evidence>
<feature type="compositionally biased region" description="Low complexity" evidence="1">
    <location>
        <begin position="532"/>
        <end position="543"/>
    </location>
</feature>
<feature type="region of interest" description="Disordered" evidence="1">
    <location>
        <begin position="752"/>
        <end position="779"/>
    </location>
</feature>
<feature type="region of interest" description="Disordered" evidence="1">
    <location>
        <begin position="2089"/>
        <end position="2131"/>
    </location>
</feature>
<feature type="compositionally biased region" description="Low complexity" evidence="1">
    <location>
        <begin position="845"/>
        <end position="854"/>
    </location>
</feature>